<dbReference type="EMBL" id="CP094298">
    <property type="protein sequence ID" value="UNZ03173.1"/>
    <property type="molecule type" value="Genomic_DNA"/>
</dbReference>
<dbReference type="Gene3D" id="3.40.50.720">
    <property type="entry name" value="NAD(P)-binding Rossmann-like Domain"/>
    <property type="match status" value="1"/>
</dbReference>
<accession>A0ABY3Z0A2</accession>
<dbReference type="SUPFAM" id="SSF69572">
    <property type="entry name" value="Activating enzymes of the ubiquitin-like proteins"/>
    <property type="match status" value="1"/>
</dbReference>
<evidence type="ECO:0000259" key="2">
    <source>
        <dbReference type="Pfam" id="PF00899"/>
    </source>
</evidence>
<organism evidence="3 4">
    <name type="scientific">Streptomyces rimosus subsp. rimosus</name>
    <dbReference type="NCBI Taxonomy" id="132474"/>
    <lineage>
        <taxon>Bacteria</taxon>
        <taxon>Bacillati</taxon>
        <taxon>Actinomycetota</taxon>
        <taxon>Actinomycetes</taxon>
        <taxon>Kitasatosporales</taxon>
        <taxon>Streptomycetaceae</taxon>
        <taxon>Streptomyces</taxon>
    </lineage>
</organism>
<dbReference type="InterPro" id="IPR035985">
    <property type="entry name" value="Ubiquitin-activating_enz"/>
</dbReference>
<keyword evidence="4" id="KW-1185">Reference proteome</keyword>
<feature type="domain" description="THIF-type NAD/FAD binding fold" evidence="2">
    <location>
        <begin position="164"/>
        <end position="392"/>
    </location>
</feature>
<feature type="region of interest" description="Disordered" evidence="1">
    <location>
        <begin position="396"/>
        <end position="416"/>
    </location>
</feature>
<evidence type="ECO:0000313" key="4">
    <source>
        <dbReference type="Proteomes" id="UP000829494"/>
    </source>
</evidence>
<proteinExistence type="predicted"/>
<protein>
    <submittedName>
        <fullName evidence="3">ThiF family protein</fullName>
    </submittedName>
</protein>
<sequence>MYDYCPPAVDNFRCPSGGRGMLAVLDEIRSTGDGFMHPMLKPALRRGWRDRETVRFGVAPAHAVELGPVDTATGSFLALIDGTRSLGQLAEAAESLGLSAERARRTVERLGRAGLLDTPSGGGPAAEAVRSDAAAFGRLRADLASLSVRHPEAAGGLERMGARRAVRARVRGAGRVGASVAALLSAAGIGRVEVQDGGKVEPWDVLPGGVRADHIGIRRDAAARSVVHRASPWSRGNRAGEAPPEAGESGLALVVITPRDGLAAYAPDPVLVEPFLSAGIPHLLAGVVEGTGVVGPLVLPGGSSCAGCLELRRTDAEPAWPRLLAQWRSGRGAPAVPACDAALATTVAGLAAVQALAFLDGQLPPCTGARMEVALPCADWRTTRIAPHPECGCGAAGPAGATGASEPRRQHVTMAE</sequence>
<gene>
    <name evidence="3" type="ORF">SRIMR7_13545</name>
</gene>
<evidence type="ECO:0000256" key="1">
    <source>
        <dbReference type="SAM" id="MobiDB-lite"/>
    </source>
</evidence>
<evidence type="ECO:0000313" key="3">
    <source>
        <dbReference type="EMBL" id="UNZ03173.1"/>
    </source>
</evidence>
<reference evidence="3 4" key="1">
    <citation type="submission" date="2022-03" db="EMBL/GenBank/DDBJ databases">
        <title>Complete genome of Streptomyces rimosus ssp. rimosus R7 (=ATCC 10970).</title>
        <authorList>
            <person name="Beganovic S."/>
            <person name="Ruckert C."/>
            <person name="Busche T."/>
            <person name="Kalinowski J."/>
            <person name="Wittmann C."/>
        </authorList>
    </citation>
    <scope>NUCLEOTIDE SEQUENCE [LARGE SCALE GENOMIC DNA]</scope>
    <source>
        <strain evidence="3 4">R7</strain>
    </source>
</reference>
<dbReference type="Pfam" id="PF00899">
    <property type="entry name" value="ThiF"/>
    <property type="match status" value="1"/>
</dbReference>
<dbReference type="Proteomes" id="UP000829494">
    <property type="component" value="Chromosome"/>
</dbReference>
<name>A0ABY3Z0A2_STRRM</name>
<dbReference type="NCBIfam" id="TIGR03882">
    <property type="entry name" value="cyclo_dehyd_2"/>
    <property type="match status" value="1"/>
</dbReference>
<dbReference type="InterPro" id="IPR000594">
    <property type="entry name" value="ThiF_NAD_FAD-bd"/>
</dbReference>
<dbReference type="InterPro" id="IPR022291">
    <property type="entry name" value="Bacteriocin_synth_cyclodeHase"/>
</dbReference>